<dbReference type="Pfam" id="PF03478">
    <property type="entry name" value="Beta-prop_KIB1-4"/>
    <property type="match status" value="1"/>
</dbReference>
<reference evidence="2" key="2">
    <citation type="journal article" date="2022" name="Hortic Res">
        <title>The genome of Dioscorea zingiberensis sheds light on the biosynthesis, origin and evolution of the medicinally important diosgenin saponins.</title>
        <authorList>
            <person name="Li Y."/>
            <person name="Tan C."/>
            <person name="Li Z."/>
            <person name="Guo J."/>
            <person name="Li S."/>
            <person name="Chen X."/>
            <person name="Wang C."/>
            <person name="Dai X."/>
            <person name="Yang H."/>
            <person name="Song W."/>
            <person name="Hou L."/>
            <person name="Xu J."/>
            <person name="Tong Z."/>
            <person name="Xu A."/>
            <person name="Yuan X."/>
            <person name="Wang W."/>
            <person name="Yang Q."/>
            <person name="Chen L."/>
            <person name="Sun Z."/>
            <person name="Wang K."/>
            <person name="Pan B."/>
            <person name="Chen J."/>
            <person name="Bao Y."/>
            <person name="Liu F."/>
            <person name="Qi X."/>
            <person name="Gang D.R."/>
            <person name="Wen J."/>
            <person name="Li J."/>
        </authorList>
    </citation>
    <scope>NUCLEOTIDE SEQUENCE</scope>
    <source>
        <strain evidence="2">Dzin_1.0</strain>
    </source>
</reference>
<name>A0A9D5HBP4_9LILI</name>
<accession>A0A9D5HBP4</accession>
<feature type="domain" description="KIB1-4 beta-propeller" evidence="1">
    <location>
        <begin position="6"/>
        <end position="196"/>
    </location>
</feature>
<comment type="caution">
    <text evidence="2">The sequence shown here is derived from an EMBL/GenBank/DDBJ whole genome shotgun (WGS) entry which is preliminary data.</text>
</comment>
<evidence type="ECO:0000259" key="1">
    <source>
        <dbReference type="Pfam" id="PF03478"/>
    </source>
</evidence>
<organism evidence="2 3">
    <name type="scientific">Dioscorea zingiberensis</name>
    <dbReference type="NCBI Taxonomy" id="325984"/>
    <lineage>
        <taxon>Eukaryota</taxon>
        <taxon>Viridiplantae</taxon>
        <taxon>Streptophyta</taxon>
        <taxon>Embryophyta</taxon>
        <taxon>Tracheophyta</taxon>
        <taxon>Spermatophyta</taxon>
        <taxon>Magnoliopsida</taxon>
        <taxon>Liliopsida</taxon>
        <taxon>Dioscoreales</taxon>
        <taxon>Dioscoreaceae</taxon>
        <taxon>Dioscorea</taxon>
    </lineage>
</organism>
<evidence type="ECO:0000313" key="3">
    <source>
        <dbReference type="Proteomes" id="UP001085076"/>
    </source>
</evidence>
<reference evidence="2" key="1">
    <citation type="submission" date="2021-03" db="EMBL/GenBank/DDBJ databases">
        <authorList>
            <person name="Li Z."/>
            <person name="Yang C."/>
        </authorList>
    </citation>
    <scope>NUCLEOTIDE SEQUENCE</scope>
    <source>
        <strain evidence="2">Dzin_1.0</strain>
        <tissue evidence="2">Leaf</tissue>
    </source>
</reference>
<dbReference type="PANTHER" id="PTHR44259">
    <property type="entry name" value="OS07G0183000 PROTEIN-RELATED"/>
    <property type="match status" value="1"/>
</dbReference>
<dbReference type="Proteomes" id="UP001085076">
    <property type="component" value="Miscellaneous, Linkage group lg06"/>
</dbReference>
<gene>
    <name evidence="2" type="ORF">J5N97_023170</name>
</gene>
<protein>
    <recommendedName>
        <fullName evidence="1">KIB1-4 beta-propeller domain-containing protein</fullName>
    </recommendedName>
</protein>
<dbReference type="AlphaFoldDB" id="A0A9D5HBP4"/>
<sequence>MTTAAVITLINPFTAARVLLSVLTGCWMSLFGRRVLLSGSPANVQQPPMVVYYSVDHPRQDLKFQRMGDKEWKTIPETSSFAEVIACNGRFYGFDDLDANRIYSIDLQANNGNGAMEQLIFDLPPEIFSGHVPPPRWKFLVDFSGDLVVVCMLSQYNETEYLFLRADFEDKRLVLMPNLGGCLLFQCKSCSFLYRDNINHGSLLEQEKFKHDGRHIVHTGSPNHVIIIFAKERQHPNRRIRTIGGAWALGWITPDLNMES</sequence>
<dbReference type="InterPro" id="IPR005174">
    <property type="entry name" value="KIB1-4_b-propeller"/>
</dbReference>
<dbReference type="EMBL" id="JAGGNH010000006">
    <property type="protein sequence ID" value="KAJ0970293.1"/>
    <property type="molecule type" value="Genomic_DNA"/>
</dbReference>
<dbReference type="InterPro" id="IPR050942">
    <property type="entry name" value="F-box_BR-signaling"/>
</dbReference>
<keyword evidence="3" id="KW-1185">Reference proteome</keyword>
<proteinExistence type="predicted"/>
<evidence type="ECO:0000313" key="2">
    <source>
        <dbReference type="EMBL" id="KAJ0970293.1"/>
    </source>
</evidence>